<dbReference type="EMBL" id="LLYB01000070">
    <property type="protein sequence ID" value="KRR23190.1"/>
    <property type="molecule type" value="Genomic_DNA"/>
</dbReference>
<evidence type="ECO:0000313" key="2">
    <source>
        <dbReference type="Proteomes" id="UP000051660"/>
    </source>
</evidence>
<dbReference type="OrthoDB" id="8242604at2"/>
<reference evidence="1 2" key="1">
    <citation type="submission" date="2014-03" db="EMBL/GenBank/DDBJ databases">
        <title>Bradyrhizobium valentinum sp. nov., isolated from effective nodules of Lupinus mariae-josephae, a lupine endemic of basic-lime soils in Eastern Spain.</title>
        <authorList>
            <person name="Duran D."/>
            <person name="Rey L."/>
            <person name="Navarro A."/>
            <person name="Busquets A."/>
            <person name="Imperial J."/>
            <person name="Ruiz-Argueso T."/>
        </authorList>
    </citation>
    <scope>NUCLEOTIDE SEQUENCE [LARGE SCALE GENOMIC DNA]</scope>
    <source>
        <strain evidence="1 2">CCBAU 23086</strain>
    </source>
</reference>
<evidence type="ECO:0000313" key="1">
    <source>
        <dbReference type="EMBL" id="KRR23190.1"/>
    </source>
</evidence>
<accession>A0A0R3N0S3</accession>
<dbReference type="AlphaFoldDB" id="A0A0R3N0S3"/>
<gene>
    <name evidence="1" type="ORF">CQ14_33605</name>
</gene>
<proteinExistence type="predicted"/>
<dbReference type="RefSeq" id="WP_156435101.1">
    <property type="nucleotide sequence ID" value="NZ_LLYB01000070.1"/>
</dbReference>
<name>A0A0R3N0S3_9BRAD</name>
<protein>
    <submittedName>
        <fullName evidence="1">Uncharacterized protein</fullName>
    </submittedName>
</protein>
<organism evidence="1 2">
    <name type="scientific">Bradyrhizobium lablabi</name>
    <dbReference type="NCBI Taxonomy" id="722472"/>
    <lineage>
        <taxon>Bacteria</taxon>
        <taxon>Pseudomonadati</taxon>
        <taxon>Pseudomonadota</taxon>
        <taxon>Alphaproteobacteria</taxon>
        <taxon>Hyphomicrobiales</taxon>
        <taxon>Nitrobacteraceae</taxon>
        <taxon>Bradyrhizobium</taxon>
    </lineage>
</organism>
<sequence>MNSDDTPASVERAEQRIDSAVDAIRSMSSDLADELAPPQTWLDRVSAATREAPIQALAIAFLVGVILTRR</sequence>
<comment type="caution">
    <text evidence="1">The sequence shown here is derived from an EMBL/GenBank/DDBJ whole genome shotgun (WGS) entry which is preliminary data.</text>
</comment>
<dbReference type="Proteomes" id="UP000051660">
    <property type="component" value="Unassembled WGS sequence"/>
</dbReference>